<sequence>MFELDMTEGWEPVPDTTGIAQKPLSGNFDEANAQGYRTRCVRVAPGGETDEPFVHAYWEEVFVLEGTLTSKADGTSVTAPAYVIRPPGTPHGPILSEGGCVLIEFQYFSDRSLGMREHLDHMALGESGGAN</sequence>
<evidence type="ECO:0000313" key="4">
    <source>
        <dbReference type="Proteomes" id="UP000183974"/>
    </source>
</evidence>
<dbReference type="AlphaFoldDB" id="A0A1M7KI21"/>
<proteinExistence type="predicted"/>
<dbReference type="RefSeq" id="WP_073038063.1">
    <property type="nucleotide sequence ID" value="NZ_BMLR01000026.1"/>
</dbReference>
<dbReference type="STRING" id="337701.SAMN05444398_12823"/>
<dbReference type="InterPro" id="IPR025979">
    <property type="entry name" value="ChrR-like_cupin_dom"/>
</dbReference>
<feature type="region of interest" description="Disordered" evidence="1">
    <location>
        <begin position="1"/>
        <end position="26"/>
    </location>
</feature>
<name>A0A1M7KI21_9RHOB</name>
<dbReference type="Gene3D" id="2.60.120.10">
    <property type="entry name" value="Jelly Rolls"/>
    <property type="match status" value="1"/>
</dbReference>
<dbReference type="SUPFAM" id="SSF51182">
    <property type="entry name" value="RmlC-like cupins"/>
    <property type="match status" value="1"/>
</dbReference>
<dbReference type="InterPro" id="IPR014710">
    <property type="entry name" value="RmlC-like_jellyroll"/>
</dbReference>
<evidence type="ECO:0000259" key="2">
    <source>
        <dbReference type="Pfam" id="PF12973"/>
    </source>
</evidence>
<accession>A0A1M7KI21</accession>
<protein>
    <submittedName>
        <fullName evidence="3">Cupin domain protein</fullName>
    </submittedName>
</protein>
<reference evidence="3 4" key="1">
    <citation type="submission" date="2016-11" db="EMBL/GenBank/DDBJ databases">
        <authorList>
            <person name="Jaros S."/>
            <person name="Januszkiewicz K."/>
            <person name="Wedrychowicz H."/>
        </authorList>
    </citation>
    <scope>NUCLEOTIDE SEQUENCE [LARGE SCALE GENOMIC DNA]</scope>
    <source>
        <strain evidence="3 4">DSM 29589</strain>
    </source>
</reference>
<dbReference type="Proteomes" id="UP000183974">
    <property type="component" value="Unassembled WGS sequence"/>
</dbReference>
<organism evidence="3 4">
    <name type="scientific">Roseovarius pacificus</name>
    <dbReference type="NCBI Taxonomy" id="337701"/>
    <lineage>
        <taxon>Bacteria</taxon>
        <taxon>Pseudomonadati</taxon>
        <taxon>Pseudomonadota</taxon>
        <taxon>Alphaproteobacteria</taxon>
        <taxon>Rhodobacterales</taxon>
        <taxon>Roseobacteraceae</taxon>
        <taxon>Roseovarius</taxon>
    </lineage>
</organism>
<dbReference type="OrthoDB" id="9793147at2"/>
<evidence type="ECO:0000256" key="1">
    <source>
        <dbReference type="SAM" id="MobiDB-lite"/>
    </source>
</evidence>
<keyword evidence="4" id="KW-1185">Reference proteome</keyword>
<dbReference type="EMBL" id="FRBR01000028">
    <property type="protein sequence ID" value="SHM64977.1"/>
    <property type="molecule type" value="Genomic_DNA"/>
</dbReference>
<feature type="domain" description="ChrR-like cupin" evidence="2">
    <location>
        <begin position="9"/>
        <end position="103"/>
    </location>
</feature>
<evidence type="ECO:0000313" key="3">
    <source>
        <dbReference type="EMBL" id="SHM64977.1"/>
    </source>
</evidence>
<gene>
    <name evidence="3" type="ORF">SAMN05444398_12823</name>
</gene>
<dbReference type="InterPro" id="IPR011051">
    <property type="entry name" value="RmlC_Cupin_sf"/>
</dbReference>
<dbReference type="Pfam" id="PF12973">
    <property type="entry name" value="Cupin_7"/>
    <property type="match status" value="1"/>
</dbReference>